<protein>
    <submittedName>
        <fullName evidence="3">Protein-disulfide reductase DsbD N-terminal domain-containing protein</fullName>
    </submittedName>
</protein>
<dbReference type="RefSeq" id="WP_243358743.1">
    <property type="nucleotide sequence ID" value="NZ_JALGBH010000001.1"/>
</dbReference>
<evidence type="ECO:0000259" key="2">
    <source>
        <dbReference type="Pfam" id="PF11412"/>
    </source>
</evidence>
<keyword evidence="1" id="KW-0732">Signal</keyword>
<accession>A0ABS9ZSI0</accession>
<organism evidence="3 4">
    <name type="scientific">Pedobacter montanisoli</name>
    <dbReference type="NCBI Taxonomy" id="2923277"/>
    <lineage>
        <taxon>Bacteria</taxon>
        <taxon>Pseudomonadati</taxon>
        <taxon>Bacteroidota</taxon>
        <taxon>Sphingobacteriia</taxon>
        <taxon>Sphingobacteriales</taxon>
        <taxon>Sphingobacteriaceae</taxon>
        <taxon>Pedobacter</taxon>
    </lineage>
</organism>
<dbReference type="InterPro" id="IPR036929">
    <property type="entry name" value="DsbDN_sf"/>
</dbReference>
<dbReference type="EMBL" id="JALGBH010000001">
    <property type="protein sequence ID" value="MCJ0741555.1"/>
    <property type="molecule type" value="Genomic_DNA"/>
</dbReference>
<dbReference type="InterPro" id="IPR028250">
    <property type="entry name" value="DsbDN"/>
</dbReference>
<dbReference type="Pfam" id="PF11412">
    <property type="entry name" value="DsbD_N"/>
    <property type="match status" value="1"/>
</dbReference>
<evidence type="ECO:0000313" key="3">
    <source>
        <dbReference type="EMBL" id="MCJ0741555.1"/>
    </source>
</evidence>
<dbReference type="PANTHER" id="PTHR32234:SF0">
    <property type="entry name" value="THIOL:DISULFIDE INTERCHANGE PROTEIN DSBD"/>
    <property type="match status" value="1"/>
</dbReference>
<comment type="caution">
    <text evidence="3">The sequence shown here is derived from an EMBL/GenBank/DDBJ whole genome shotgun (WGS) entry which is preliminary data.</text>
</comment>
<gene>
    <name evidence="3" type="ORF">MMF97_02450</name>
</gene>
<dbReference type="PANTHER" id="PTHR32234">
    <property type="entry name" value="THIOL:DISULFIDE INTERCHANGE PROTEIN DSBD"/>
    <property type="match status" value="1"/>
</dbReference>
<dbReference type="Gene3D" id="2.60.40.1250">
    <property type="entry name" value="Thiol:disulfide interchange protein DsbD, N-terminal domain"/>
    <property type="match status" value="1"/>
</dbReference>
<feature type="chain" id="PRO_5047450013" evidence="1">
    <location>
        <begin position="21"/>
        <end position="149"/>
    </location>
</feature>
<feature type="domain" description="Thiol:disulfide interchange protein DsbD N-terminal" evidence="2">
    <location>
        <begin position="37"/>
        <end position="143"/>
    </location>
</feature>
<keyword evidence="4" id="KW-1185">Reference proteome</keyword>
<reference evidence="3" key="1">
    <citation type="submission" date="2022-03" db="EMBL/GenBank/DDBJ databases">
        <authorList>
            <person name="Woo C.Y."/>
        </authorList>
    </citation>
    <scope>NUCLEOTIDE SEQUENCE</scope>
    <source>
        <strain evidence="3">CYS-01</strain>
    </source>
</reference>
<name>A0ABS9ZSI0_9SPHI</name>
<sequence>MKKITLILTFVLLSTIGAFAQLENPVSWSYMAKKTGKNEATLFIKATVDDGWHLYSQNLKPGGPNKTIFTYSKSADYSLVGKTEEPTPITKFEKVFKMDVSYFEDQVIFKQKVKLNKGTTVVKGKVEYMVCNDHSCLPPAEVSFSIPVK</sequence>
<evidence type="ECO:0000256" key="1">
    <source>
        <dbReference type="SAM" id="SignalP"/>
    </source>
</evidence>
<evidence type="ECO:0000313" key="4">
    <source>
        <dbReference type="Proteomes" id="UP001165460"/>
    </source>
</evidence>
<feature type="signal peptide" evidence="1">
    <location>
        <begin position="1"/>
        <end position="20"/>
    </location>
</feature>
<dbReference type="Proteomes" id="UP001165460">
    <property type="component" value="Unassembled WGS sequence"/>
</dbReference>
<proteinExistence type="predicted"/>